<feature type="transmembrane region" description="Helical" evidence="5">
    <location>
        <begin position="46"/>
        <end position="70"/>
    </location>
</feature>
<keyword evidence="8" id="KW-1185">Reference proteome</keyword>
<evidence type="ECO:0000256" key="5">
    <source>
        <dbReference type="SAM" id="Phobius"/>
    </source>
</evidence>
<dbReference type="FunCoup" id="Q0EXL1">
    <property type="interactions" value="8"/>
</dbReference>
<name>Q0EXL1_9PROT</name>
<dbReference type="OrthoDB" id="5797290at2"/>
<reference evidence="7 8" key="1">
    <citation type="submission" date="2006-09" db="EMBL/GenBank/DDBJ databases">
        <authorList>
            <person name="Emerson D."/>
            <person name="Ferriera S."/>
            <person name="Johnson J."/>
            <person name="Kravitz S."/>
            <person name="Halpern A."/>
            <person name="Remington K."/>
            <person name="Beeson K."/>
            <person name="Tran B."/>
            <person name="Rogers Y.-H."/>
            <person name="Friedman R."/>
            <person name="Venter J.C."/>
        </authorList>
    </citation>
    <scope>NUCLEOTIDE SEQUENCE [LARGE SCALE GENOMIC DNA]</scope>
    <source>
        <strain evidence="7 8">PV-1</strain>
    </source>
</reference>
<dbReference type="InterPro" id="IPR025423">
    <property type="entry name" value="TMEM205-like"/>
</dbReference>
<evidence type="ECO:0000256" key="4">
    <source>
        <dbReference type="ARBA" id="ARBA00023136"/>
    </source>
</evidence>
<keyword evidence="2 5" id="KW-0812">Transmembrane</keyword>
<dbReference type="STRING" id="314344.AL013_12445"/>
<comment type="caution">
    <text evidence="7">The sequence shown here is derived from an EMBL/GenBank/DDBJ whole genome shotgun (WGS) entry which is preliminary data.</text>
</comment>
<comment type="subcellular location">
    <subcellularLocation>
        <location evidence="1">Membrane</location>
    </subcellularLocation>
</comment>
<feature type="transmembrane region" description="Helical" evidence="5">
    <location>
        <begin position="126"/>
        <end position="149"/>
    </location>
</feature>
<dbReference type="EMBL" id="AATS01000013">
    <property type="protein sequence ID" value="EAU54036.1"/>
    <property type="molecule type" value="Genomic_DNA"/>
</dbReference>
<evidence type="ECO:0000256" key="1">
    <source>
        <dbReference type="ARBA" id="ARBA00004370"/>
    </source>
</evidence>
<evidence type="ECO:0000313" key="7">
    <source>
        <dbReference type="EMBL" id="EAU54036.1"/>
    </source>
</evidence>
<evidence type="ECO:0000313" key="8">
    <source>
        <dbReference type="Proteomes" id="UP000005297"/>
    </source>
</evidence>
<evidence type="ECO:0000259" key="6">
    <source>
        <dbReference type="Pfam" id="PF13664"/>
    </source>
</evidence>
<accession>Q0EXL1</accession>
<proteinExistence type="predicted"/>
<dbReference type="AlphaFoldDB" id="Q0EXL1"/>
<feature type="transmembrane region" description="Helical" evidence="5">
    <location>
        <begin position="82"/>
        <end position="106"/>
    </location>
</feature>
<dbReference type="Pfam" id="PF13664">
    <property type="entry name" value="DUF4149"/>
    <property type="match status" value="1"/>
</dbReference>
<organism evidence="7 8">
    <name type="scientific">Mariprofundus ferrooxydans PV-1</name>
    <dbReference type="NCBI Taxonomy" id="314345"/>
    <lineage>
        <taxon>Bacteria</taxon>
        <taxon>Pseudomonadati</taxon>
        <taxon>Pseudomonadota</taxon>
        <taxon>Candidatius Mariprofundia</taxon>
        <taxon>Mariprofundales</taxon>
        <taxon>Mariprofundaceae</taxon>
        <taxon>Mariprofundus</taxon>
    </lineage>
</organism>
<feature type="domain" description="TMEM205-like" evidence="6">
    <location>
        <begin position="13"/>
        <end position="110"/>
    </location>
</feature>
<feature type="transmembrane region" description="Helical" evidence="5">
    <location>
        <begin position="12"/>
        <end position="34"/>
    </location>
</feature>
<evidence type="ECO:0000256" key="2">
    <source>
        <dbReference type="ARBA" id="ARBA00022692"/>
    </source>
</evidence>
<keyword evidence="3 5" id="KW-1133">Transmembrane helix</keyword>
<keyword evidence="4 5" id="KW-0472">Membrane</keyword>
<dbReference type="RefSeq" id="WP_009850940.1">
    <property type="nucleotide sequence ID" value="NZ_DS022295.1"/>
</dbReference>
<dbReference type="HOGENOM" id="CLU_136732_1_0_0"/>
<protein>
    <submittedName>
        <fullName evidence="7">Probable transmembrane protein</fullName>
    </submittedName>
</protein>
<dbReference type="Proteomes" id="UP000005297">
    <property type="component" value="Unassembled WGS sequence"/>
</dbReference>
<dbReference type="GO" id="GO:0016020">
    <property type="term" value="C:membrane"/>
    <property type="evidence" value="ECO:0007669"/>
    <property type="project" value="UniProtKB-SubCell"/>
</dbReference>
<gene>
    <name evidence="7" type="ORF">SPV1_03328</name>
</gene>
<dbReference type="eggNOG" id="ENOG5033HDZ">
    <property type="taxonomic scope" value="Bacteria"/>
</dbReference>
<sequence length="165" mass="17483">MSVNCIRIGATRLCLALMLALLVVPGYIVAPVLFSTAPSQSLAGEIAGNIFHISLISLLFLAAATAAFWMRMQDGGVGRRRWILLLTLSILVAVNAFALAPVMAEIKAQMGPIDLVAKDDPQRQLFGMWHGISAVMHLISTLLAALLVAMGPVGRSPDKGSCQSS</sequence>
<evidence type="ECO:0000256" key="3">
    <source>
        <dbReference type="ARBA" id="ARBA00022989"/>
    </source>
</evidence>
<dbReference type="InParanoid" id="Q0EXL1"/>